<comment type="caution">
    <text evidence="2">The sequence shown here is derived from an EMBL/GenBank/DDBJ whole genome shotgun (WGS) entry which is preliminary data.</text>
</comment>
<dbReference type="Pfam" id="PF18922">
    <property type="entry name" value="DUF5672"/>
    <property type="match status" value="1"/>
</dbReference>
<evidence type="ECO:0000313" key="2">
    <source>
        <dbReference type="EMBL" id="KAF2155161.1"/>
    </source>
</evidence>
<evidence type="ECO:0000259" key="1">
    <source>
        <dbReference type="Pfam" id="PF18922"/>
    </source>
</evidence>
<sequence>MSSMPKSNTFILCAIGLWAFLVIVFLPYNPLRVPASIETPSKLPVHRLNTTWHRQIAIESVKWPSLENVQTPYGELNRKRVALLLDNRPLPYLIPVLLYFLATVEREWSFRFMGSEESLGIMEANPLIMKYVRDKKLFLDPIPYEKLGVKAVNSYDTMNKLLSRPFLYEEWLWPSEWLFLFQDDSMICANSKKTLNDFVDEEWSFMGVQMNNNNYTGGGLSLRRIPHLARSLADYSFDQWAADGRWPSEDGYFSKHMATYNWTKMPNYEETLKWGLVRDFPAGMEQMPFGFHPFSSDGMFRNGKPEVVKENQVRGFKYCPELAIIAAGRWDFSTSPDGSRPGGLGG</sequence>
<protein>
    <recommendedName>
        <fullName evidence="1">DUF5672 domain-containing protein</fullName>
    </recommendedName>
</protein>
<dbReference type="OrthoDB" id="10025998at2759"/>
<keyword evidence="3" id="KW-1185">Reference proteome</keyword>
<reference evidence="2" key="1">
    <citation type="journal article" date="2020" name="Stud. Mycol.">
        <title>101 Dothideomycetes genomes: a test case for predicting lifestyles and emergence of pathogens.</title>
        <authorList>
            <person name="Haridas S."/>
            <person name="Albert R."/>
            <person name="Binder M."/>
            <person name="Bloem J."/>
            <person name="Labutti K."/>
            <person name="Salamov A."/>
            <person name="Andreopoulos B."/>
            <person name="Baker S."/>
            <person name="Barry K."/>
            <person name="Bills G."/>
            <person name="Bluhm B."/>
            <person name="Cannon C."/>
            <person name="Castanera R."/>
            <person name="Culley D."/>
            <person name="Daum C."/>
            <person name="Ezra D."/>
            <person name="Gonzalez J."/>
            <person name="Henrissat B."/>
            <person name="Kuo A."/>
            <person name="Liang C."/>
            <person name="Lipzen A."/>
            <person name="Lutzoni F."/>
            <person name="Magnuson J."/>
            <person name="Mondo S."/>
            <person name="Nolan M."/>
            <person name="Ohm R."/>
            <person name="Pangilinan J."/>
            <person name="Park H.-J."/>
            <person name="Ramirez L."/>
            <person name="Alfaro M."/>
            <person name="Sun H."/>
            <person name="Tritt A."/>
            <person name="Yoshinaga Y."/>
            <person name="Zwiers L.-H."/>
            <person name="Turgeon B."/>
            <person name="Goodwin S."/>
            <person name="Spatafora J."/>
            <person name="Crous P."/>
            <person name="Grigoriev I."/>
        </authorList>
    </citation>
    <scope>NUCLEOTIDE SEQUENCE</scope>
    <source>
        <strain evidence="2">CBS 260.36</strain>
    </source>
</reference>
<feature type="domain" description="DUF5672" evidence="1">
    <location>
        <begin position="147"/>
        <end position="292"/>
    </location>
</feature>
<name>A0A9P4J4Y9_9PEZI</name>
<gene>
    <name evidence="2" type="ORF">K461DRAFT_292044</name>
</gene>
<dbReference type="InterPro" id="IPR043729">
    <property type="entry name" value="DUF5672"/>
</dbReference>
<dbReference type="AlphaFoldDB" id="A0A9P4J4Y9"/>
<organism evidence="2 3">
    <name type="scientific">Myriangium duriaei CBS 260.36</name>
    <dbReference type="NCBI Taxonomy" id="1168546"/>
    <lineage>
        <taxon>Eukaryota</taxon>
        <taxon>Fungi</taxon>
        <taxon>Dikarya</taxon>
        <taxon>Ascomycota</taxon>
        <taxon>Pezizomycotina</taxon>
        <taxon>Dothideomycetes</taxon>
        <taxon>Dothideomycetidae</taxon>
        <taxon>Myriangiales</taxon>
        <taxon>Myriangiaceae</taxon>
        <taxon>Myriangium</taxon>
    </lineage>
</organism>
<accession>A0A9P4J4Y9</accession>
<dbReference type="Proteomes" id="UP000799439">
    <property type="component" value="Unassembled WGS sequence"/>
</dbReference>
<proteinExistence type="predicted"/>
<dbReference type="EMBL" id="ML996083">
    <property type="protein sequence ID" value="KAF2155161.1"/>
    <property type="molecule type" value="Genomic_DNA"/>
</dbReference>
<evidence type="ECO:0000313" key="3">
    <source>
        <dbReference type="Proteomes" id="UP000799439"/>
    </source>
</evidence>